<comment type="caution">
    <text evidence="3">The sequence shown here is derived from an EMBL/GenBank/DDBJ whole genome shotgun (WGS) entry which is preliminary data.</text>
</comment>
<sequence>MLTLSDSLVSVNQDGTTPTVMQELTTIQSYTADGESCSLGKSVVSMSFFKSINTSSCCVSFPISLQNFTLTPTTANTLPSTRLDILQLHFVFRALCADGCAPNLLSSTHSGLSTAAIVGIGVGSVGLIISVFLAILCCRQRSPAKSAESQLVPTASLESARAGPRAYGEVYSGVFNGQQVAIKMLLPATRTNLQHVNEFLAEAKMTATMDHPHVVSFIGVAWDSLSDLCVVLEFMDGGDLRSLLNQYEEKRQLVGFNRQ</sequence>
<keyword evidence="1" id="KW-0812">Transmembrane</keyword>
<keyword evidence="1" id="KW-1133">Transmembrane helix</keyword>
<keyword evidence="1" id="KW-0472">Membrane</keyword>
<keyword evidence="4" id="KW-1185">Reference proteome</keyword>
<dbReference type="GO" id="GO:0004674">
    <property type="term" value="F:protein serine/threonine kinase activity"/>
    <property type="evidence" value="ECO:0007669"/>
    <property type="project" value="TreeGrafter"/>
</dbReference>
<dbReference type="Pfam" id="PF07714">
    <property type="entry name" value="PK_Tyr_Ser-Thr"/>
    <property type="match status" value="1"/>
</dbReference>
<feature type="transmembrane region" description="Helical" evidence="1">
    <location>
        <begin position="112"/>
        <end position="136"/>
    </location>
</feature>
<dbReference type="PROSITE" id="PS50011">
    <property type="entry name" value="PROTEIN_KINASE_DOM"/>
    <property type="match status" value="1"/>
</dbReference>
<gene>
    <name evidence="3" type="ORF">Plil01_000740100</name>
</gene>
<dbReference type="InterPro" id="IPR001245">
    <property type="entry name" value="Ser-Thr/Tyr_kinase_cat_dom"/>
</dbReference>
<dbReference type="PANTHER" id="PTHR44329">
    <property type="entry name" value="SERINE/THREONINE-PROTEIN KINASE TNNI3K-RELATED"/>
    <property type="match status" value="1"/>
</dbReference>
<dbReference type="PANTHER" id="PTHR44329:SF214">
    <property type="entry name" value="PROTEIN KINASE DOMAIN-CONTAINING PROTEIN"/>
    <property type="match status" value="1"/>
</dbReference>
<dbReference type="InterPro" id="IPR051681">
    <property type="entry name" value="Ser/Thr_Kinases-Pseudokinases"/>
</dbReference>
<name>A0A9W6TUC4_9STRA</name>
<evidence type="ECO:0000313" key="4">
    <source>
        <dbReference type="Proteomes" id="UP001165083"/>
    </source>
</evidence>
<dbReference type="AlphaFoldDB" id="A0A9W6TUC4"/>
<accession>A0A9W6TUC4</accession>
<dbReference type="OrthoDB" id="89714at2759"/>
<evidence type="ECO:0000259" key="2">
    <source>
        <dbReference type="PROSITE" id="PS50011"/>
    </source>
</evidence>
<organism evidence="3 4">
    <name type="scientific">Phytophthora lilii</name>
    <dbReference type="NCBI Taxonomy" id="2077276"/>
    <lineage>
        <taxon>Eukaryota</taxon>
        <taxon>Sar</taxon>
        <taxon>Stramenopiles</taxon>
        <taxon>Oomycota</taxon>
        <taxon>Peronosporomycetes</taxon>
        <taxon>Peronosporales</taxon>
        <taxon>Peronosporaceae</taxon>
        <taxon>Phytophthora</taxon>
    </lineage>
</organism>
<dbReference type="SUPFAM" id="SSF56112">
    <property type="entry name" value="Protein kinase-like (PK-like)"/>
    <property type="match status" value="1"/>
</dbReference>
<dbReference type="InterPro" id="IPR000719">
    <property type="entry name" value="Prot_kinase_dom"/>
</dbReference>
<proteinExistence type="predicted"/>
<feature type="domain" description="Protein kinase" evidence="2">
    <location>
        <begin position="156"/>
        <end position="259"/>
    </location>
</feature>
<dbReference type="EMBL" id="BSXW01000341">
    <property type="protein sequence ID" value="GMF19380.1"/>
    <property type="molecule type" value="Genomic_DNA"/>
</dbReference>
<evidence type="ECO:0000256" key="1">
    <source>
        <dbReference type="SAM" id="Phobius"/>
    </source>
</evidence>
<reference evidence="3" key="1">
    <citation type="submission" date="2023-04" db="EMBL/GenBank/DDBJ databases">
        <title>Phytophthora lilii NBRC 32176.</title>
        <authorList>
            <person name="Ichikawa N."/>
            <person name="Sato H."/>
            <person name="Tonouchi N."/>
        </authorList>
    </citation>
    <scope>NUCLEOTIDE SEQUENCE</scope>
    <source>
        <strain evidence="3">NBRC 32176</strain>
    </source>
</reference>
<dbReference type="InterPro" id="IPR011009">
    <property type="entry name" value="Kinase-like_dom_sf"/>
</dbReference>
<protein>
    <submittedName>
        <fullName evidence="3">Unnamed protein product</fullName>
    </submittedName>
</protein>
<evidence type="ECO:0000313" key="3">
    <source>
        <dbReference type="EMBL" id="GMF19380.1"/>
    </source>
</evidence>
<dbReference type="GO" id="GO:0005524">
    <property type="term" value="F:ATP binding"/>
    <property type="evidence" value="ECO:0007669"/>
    <property type="project" value="InterPro"/>
</dbReference>
<dbReference type="Gene3D" id="3.30.200.20">
    <property type="entry name" value="Phosphorylase Kinase, domain 1"/>
    <property type="match status" value="1"/>
</dbReference>
<dbReference type="Proteomes" id="UP001165083">
    <property type="component" value="Unassembled WGS sequence"/>
</dbReference>